<name>A0AA35UP39_9PROT</name>
<evidence type="ECO:0000313" key="2">
    <source>
        <dbReference type="Proteomes" id="UP001176960"/>
    </source>
</evidence>
<organism evidence="1 2">
    <name type="scientific">Brytella acorum</name>
    <dbReference type="NCBI Taxonomy" id="2959299"/>
    <lineage>
        <taxon>Bacteria</taxon>
        <taxon>Pseudomonadati</taxon>
        <taxon>Pseudomonadota</taxon>
        <taxon>Alphaproteobacteria</taxon>
        <taxon>Acetobacterales</taxon>
        <taxon>Acetobacteraceae</taxon>
        <taxon>Brytella</taxon>
    </lineage>
</organism>
<dbReference type="AlphaFoldDB" id="A0AA35UP39"/>
<reference evidence="1" key="1">
    <citation type="submission" date="2023-03" db="EMBL/GenBank/DDBJ databases">
        <authorList>
            <person name="Cleenwerck I."/>
        </authorList>
    </citation>
    <scope>NUCLEOTIDE SEQUENCE</scope>
    <source>
        <strain evidence="1">LMG 32879</strain>
    </source>
</reference>
<keyword evidence="2" id="KW-1185">Reference proteome</keyword>
<dbReference type="EMBL" id="CATKSH010000010">
    <property type="protein sequence ID" value="CAI9121028.1"/>
    <property type="molecule type" value="Genomic_DNA"/>
</dbReference>
<sequence>MDIPQKSAESESANAVHLVSLLRGIRDKFVLRHVNFERKQLLSGTKSKHFSFKSLGAKKFGLGAGSNAKMSRVMYFLDRSRSNNIRPYSGQFMSPTVRAILHRSKVMVGQTLYPMESGAKKASFTNNRSSLGLVSVPKTSFGRQTDGIRWVPPYRAPMSEVNKRRGGGVGRSVDDAGVHIDGSFSNHLSMSATINRGVVDIVPGSGYLAARSRSAMFDELAHPQYAGTSVGF</sequence>
<proteinExistence type="predicted"/>
<dbReference type="Proteomes" id="UP001176960">
    <property type="component" value="Unassembled WGS sequence"/>
</dbReference>
<dbReference type="RefSeq" id="WP_289843585.1">
    <property type="nucleotide sequence ID" value="NZ_CATKSH010000010.1"/>
</dbReference>
<evidence type="ECO:0000313" key="1">
    <source>
        <dbReference type="EMBL" id="CAI9121028.1"/>
    </source>
</evidence>
<comment type="caution">
    <text evidence="1">The sequence shown here is derived from an EMBL/GenBank/DDBJ whole genome shotgun (WGS) entry which is preliminary data.</text>
</comment>
<protein>
    <submittedName>
        <fullName evidence="1">Uncharacterized protein</fullName>
    </submittedName>
</protein>
<gene>
    <name evidence="1" type="ORF">LMG32879_001872</name>
</gene>
<accession>A0AA35UP39</accession>